<comment type="caution">
    <text evidence="3">The sequence shown here is derived from an EMBL/GenBank/DDBJ whole genome shotgun (WGS) entry which is preliminary data.</text>
</comment>
<dbReference type="PANTHER" id="PTHR38075:SF1">
    <property type="entry name" value="DUF4139 DOMAIN-CONTAINING PROTEIN"/>
    <property type="match status" value="1"/>
</dbReference>
<evidence type="ECO:0000256" key="1">
    <source>
        <dbReference type="SAM" id="SignalP"/>
    </source>
</evidence>
<sequence>MRSLLVAGTALALTLTAFAGAFADETQVTTDNQTGIAVTIYNQDLALIRDSRKINLAAGENDIAFIDVSAAMRPETALLNSAGGALDVLEQNFDFDLLTPEKLLEKSVGQKIRVFRTNPETGEDSSEEAEVLSVAGGQAVLKIGDRIETAVPGRFVYSGVPANLRARPTLVIKAVADKAGEVPVDLSYLSRGLSWSADYVVDLGADEKTVNINGLVTLTNQSGITYKDAKLQLVAGNVNQVQPMLERAGGMVAMDAMPASAPKMVEQAAFEYHLYSLERPTTIKENQTKQVAMLAAAEVPVEKKYLITNAANVWGNYGYNFGEGPRQNAAVKLKFQNDDKSHMGMPLPAGVVRVYKKDAQGNALFVGEDHIDHTPKNERVDLTLGEAFDITARAKQTNYTKLADDLYENAYEVEIKNAKKEKVTVDLREAFPGEWKMLDESQKHEKLDSNTAQWLVDVPAEGSTVVKYSVRIKL</sequence>
<evidence type="ECO:0000313" key="3">
    <source>
        <dbReference type="EMBL" id="MDY0872075.1"/>
    </source>
</evidence>
<evidence type="ECO:0000313" key="4">
    <source>
        <dbReference type="Proteomes" id="UP001271769"/>
    </source>
</evidence>
<organism evidence="3 4">
    <name type="scientific">Dongia rigui</name>
    <dbReference type="NCBI Taxonomy" id="940149"/>
    <lineage>
        <taxon>Bacteria</taxon>
        <taxon>Pseudomonadati</taxon>
        <taxon>Pseudomonadota</taxon>
        <taxon>Alphaproteobacteria</taxon>
        <taxon>Rhodospirillales</taxon>
        <taxon>Dongiaceae</taxon>
        <taxon>Dongia</taxon>
    </lineage>
</organism>
<dbReference type="InterPro" id="IPR037291">
    <property type="entry name" value="DUF4139"/>
</dbReference>
<dbReference type="EMBL" id="JAXCLX010000001">
    <property type="protein sequence ID" value="MDY0872075.1"/>
    <property type="molecule type" value="Genomic_DNA"/>
</dbReference>
<accession>A0ABU5DYT0</accession>
<reference evidence="3 4" key="1">
    <citation type="journal article" date="2013" name="Antonie Van Leeuwenhoek">
        <title>Dongia rigui sp. nov., isolated from freshwater of a large wetland in Korea.</title>
        <authorList>
            <person name="Baik K.S."/>
            <person name="Hwang Y.M."/>
            <person name="Choi J.S."/>
            <person name="Kwon J."/>
            <person name="Seong C.N."/>
        </authorList>
    </citation>
    <scope>NUCLEOTIDE SEQUENCE [LARGE SCALE GENOMIC DNA]</scope>
    <source>
        <strain evidence="3 4">04SU4-P</strain>
    </source>
</reference>
<keyword evidence="4" id="KW-1185">Reference proteome</keyword>
<proteinExistence type="predicted"/>
<dbReference type="RefSeq" id="WP_320500494.1">
    <property type="nucleotide sequence ID" value="NZ_JAXCLX010000001.1"/>
</dbReference>
<dbReference type="PANTHER" id="PTHR38075">
    <property type="entry name" value="DUF4139 DOMAIN-CONTAINING PROTEIN"/>
    <property type="match status" value="1"/>
</dbReference>
<gene>
    <name evidence="3" type="ORF">SMD31_09080</name>
</gene>
<name>A0ABU5DYT0_9PROT</name>
<feature type="chain" id="PRO_5046708326" evidence="1">
    <location>
        <begin position="20"/>
        <end position="474"/>
    </location>
</feature>
<dbReference type="Proteomes" id="UP001271769">
    <property type="component" value="Unassembled WGS sequence"/>
</dbReference>
<evidence type="ECO:0000259" key="2">
    <source>
        <dbReference type="Pfam" id="PF13598"/>
    </source>
</evidence>
<dbReference type="Pfam" id="PF13598">
    <property type="entry name" value="DUF4139"/>
    <property type="match status" value="1"/>
</dbReference>
<keyword evidence="1" id="KW-0732">Signal</keyword>
<feature type="domain" description="DUF4139" evidence="2">
    <location>
        <begin position="184"/>
        <end position="473"/>
    </location>
</feature>
<feature type="signal peptide" evidence="1">
    <location>
        <begin position="1"/>
        <end position="19"/>
    </location>
</feature>
<protein>
    <submittedName>
        <fullName evidence="3">DUF4139 domain-containing protein</fullName>
    </submittedName>
</protein>